<comment type="cofactor">
    <cofactor evidence="1">
        <name>Ca(2+)</name>
        <dbReference type="ChEBI" id="CHEBI:29108"/>
    </cofactor>
</comment>
<evidence type="ECO:0000256" key="4">
    <source>
        <dbReference type="SAM" id="SignalP"/>
    </source>
</evidence>
<keyword evidence="6" id="KW-0326">Glycosidase</keyword>
<evidence type="ECO:0000256" key="1">
    <source>
        <dbReference type="ARBA" id="ARBA00001913"/>
    </source>
</evidence>
<dbReference type="Gene3D" id="2.70.98.10">
    <property type="match status" value="1"/>
</dbReference>
<feature type="domain" description="Glycosyl hydrolase family 92 N-terminal" evidence="5">
    <location>
        <begin position="26"/>
        <end position="77"/>
    </location>
</feature>
<dbReference type="InterPro" id="IPR041371">
    <property type="entry name" value="GH92_N"/>
</dbReference>
<accession>F9D4M4</accession>
<organism evidence="6 7">
    <name type="scientific">Prevotella dentalis (strain ATCC 49559 / DSM 3688 / JCM 13448 / NCTC 12043 / ES 2772)</name>
    <name type="common">Mitsuokella dentalis</name>
    <dbReference type="NCBI Taxonomy" id="908937"/>
    <lineage>
        <taxon>Bacteria</taxon>
        <taxon>Pseudomonadati</taxon>
        <taxon>Bacteroidota</taxon>
        <taxon>Bacteroidia</taxon>
        <taxon>Bacteroidales</taxon>
        <taxon>Prevotellaceae</taxon>
        <taxon>Prevotella</taxon>
    </lineage>
</organism>
<dbReference type="GO" id="GO:0030246">
    <property type="term" value="F:carbohydrate binding"/>
    <property type="evidence" value="ECO:0007669"/>
    <property type="project" value="InterPro"/>
</dbReference>
<dbReference type="Pfam" id="PF17678">
    <property type="entry name" value="Glyco_hydro_92N"/>
    <property type="match status" value="1"/>
</dbReference>
<protein>
    <submittedName>
        <fullName evidence="6">Alpha-1,2-mannosidase</fullName>
        <ecNumber evidence="6">3.2.1.113</ecNumber>
    </submittedName>
</protein>
<dbReference type="AlphaFoldDB" id="F9D4M4"/>
<dbReference type="GO" id="GO:0004571">
    <property type="term" value="F:mannosyl-oligosaccharide 1,2-alpha-mannosidase activity"/>
    <property type="evidence" value="ECO:0007669"/>
    <property type="project" value="UniProtKB-EC"/>
</dbReference>
<evidence type="ECO:0000313" key="7">
    <source>
        <dbReference type="Proteomes" id="UP000007820"/>
    </source>
</evidence>
<feature type="chain" id="PRO_5003381291" evidence="4">
    <location>
        <begin position="21"/>
        <end position="77"/>
    </location>
</feature>
<dbReference type="Proteomes" id="UP000007820">
    <property type="component" value="Unassembled WGS sequence"/>
</dbReference>
<dbReference type="InterPro" id="IPR014718">
    <property type="entry name" value="GH-type_carb-bd"/>
</dbReference>
<evidence type="ECO:0000256" key="2">
    <source>
        <dbReference type="ARBA" id="ARBA00011245"/>
    </source>
</evidence>
<reference evidence="6 7" key="1">
    <citation type="submission" date="2011-04" db="EMBL/GenBank/DDBJ databases">
        <authorList>
            <person name="Muzny D."/>
            <person name="Qin X."/>
            <person name="Deng J."/>
            <person name="Jiang H."/>
            <person name="Liu Y."/>
            <person name="Qu J."/>
            <person name="Song X.-Z."/>
            <person name="Zhang L."/>
            <person name="Thornton R."/>
            <person name="Coyle M."/>
            <person name="Francisco L."/>
            <person name="Jackson L."/>
            <person name="Javaid M."/>
            <person name="Korchina V."/>
            <person name="Kovar C."/>
            <person name="Mata R."/>
            <person name="Mathew T."/>
            <person name="Ngo R."/>
            <person name="Nguyen L."/>
            <person name="Nguyen N."/>
            <person name="Okwuonu G."/>
            <person name="Ongeri F."/>
            <person name="Pham C."/>
            <person name="Simmons D."/>
            <person name="Wilczek-Boney K."/>
            <person name="Hale W."/>
            <person name="Jakkamsetti A."/>
            <person name="Pham P."/>
            <person name="Ruth R."/>
            <person name="San Lucas F."/>
            <person name="Warren J."/>
            <person name="Zhang J."/>
            <person name="Zhao Z."/>
            <person name="Zhou C."/>
            <person name="Zhu D."/>
            <person name="Lee S."/>
            <person name="Bess C."/>
            <person name="Blankenburg K."/>
            <person name="Forbes L."/>
            <person name="Fu Q."/>
            <person name="Gubbala S."/>
            <person name="Hirani K."/>
            <person name="Jayaseelan J.C."/>
            <person name="Lara F."/>
            <person name="Munidasa M."/>
            <person name="Palculict T."/>
            <person name="Patil S."/>
            <person name="Pu L.-L."/>
            <person name="Saada N."/>
            <person name="Tang L."/>
            <person name="Weissenberger G."/>
            <person name="Zhu Y."/>
            <person name="Hemphill L."/>
            <person name="Shang Y."/>
            <person name="Youmans B."/>
            <person name="Ayvaz T."/>
            <person name="Ross M."/>
            <person name="Santibanez J."/>
            <person name="Aqrawi P."/>
            <person name="Gross S."/>
            <person name="Joshi V."/>
            <person name="Fowler G."/>
            <person name="Nazareth L."/>
            <person name="Reid J."/>
            <person name="Worley K."/>
            <person name="Petrosino J."/>
            <person name="Highlander S."/>
            <person name="Gibbs R."/>
        </authorList>
    </citation>
    <scope>NUCLEOTIDE SEQUENCE [LARGE SCALE GENOMIC DNA]</scope>
    <source>
        <strain evidence="6 7">DSM 3688</strain>
    </source>
</reference>
<feature type="signal peptide" evidence="4">
    <location>
        <begin position="1"/>
        <end position="20"/>
    </location>
</feature>
<evidence type="ECO:0000313" key="6">
    <source>
        <dbReference type="EMBL" id="EGQ13776.1"/>
    </source>
</evidence>
<dbReference type="EC" id="3.2.1.113" evidence="6"/>
<proteinExistence type="predicted"/>
<sequence>MSKKLFATLLAAVVYSASFARGFTQYVNPFIGTGAVANSLSGNCYPGATLPFGMVQLSPDTQDAPDWDKASGYDYND</sequence>
<comment type="caution">
    <text evidence="6">The sequence shown here is derived from an EMBL/GenBank/DDBJ whole genome shotgun (WGS) entry which is preliminary data.</text>
</comment>
<evidence type="ECO:0000256" key="3">
    <source>
        <dbReference type="ARBA" id="ARBA00022837"/>
    </source>
</evidence>
<dbReference type="EMBL" id="AFPW01000026">
    <property type="protein sequence ID" value="EGQ13776.1"/>
    <property type="molecule type" value="Genomic_DNA"/>
</dbReference>
<name>F9D4M4_PREDD</name>
<gene>
    <name evidence="6" type="ORF">HMPREF9136_1802</name>
</gene>
<keyword evidence="6" id="KW-0378">Hydrolase</keyword>
<evidence type="ECO:0000259" key="5">
    <source>
        <dbReference type="Pfam" id="PF17678"/>
    </source>
</evidence>
<comment type="subunit">
    <text evidence="2">Monomer.</text>
</comment>
<keyword evidence="3" id="KW-0106">Calcium</keyword>
<keyword evidence="4" id="KW-0732">Signal</keyword>